<keyword evidence="11 15" id="KW-1133">Transmembrane helix</keyword>
<feature type="transmembrane region" description="Helical" evidence="15">
    <location>
        <begin position="6"/>
        <end position="25"/>
    </location>
</feature>
<proteinExistence type="predicted"/>
<dbReference type="SUPFAM" id="SSF158472">
    <property type="entry name" value="HAMP domain-like"/>
    <property type="match status" value="1"/>
</dbReference>
<dbReference type="Pfam" id="PF13426">
    <property type="entry name" value="PAS_9"/>
    <property type="match status" value="1"/>
</dbReference>
<evidence type="ECO:0000256" key="6">
    <source>
        <dbReference type="ARBA" id="ARBA00022679"/>
    </source>
</evidence>
<keyword evidence="5" id="KW-0597">Phosphoprotein</keyword>
<dbReference type="GO" id="GO:0005886">
    <property type="term" value="C:plasma membrane"/>
    <property type="evidence" value="ECO:0007669"/>
    <property type="project" value="UniProtKB-SubCell"/>
</dbReference>
<evidence type="ECO:0000256" key="4">
    <source>
        <dbReference type="ARBA" id="ARBA00022475"/>
    </source>
</evidence>
<evidence type="ECO:0000259" key="17">
    <source>
        <dbReference type="PROSITE" id="PS50112"/>
    </source>
</evidence>
<dbReference type="InterPro" id="IPR036890">
    <property type="entry name" value="HATPase_C_sf"/>
</dbReference>
<feature type="transmembrane region" description="Helical" evidence="15">
    <location>
        <begin position="163"/>
        <end position="186"/>
    </location>
</feature>
<dbReference type="InterPro" id="IPR036097">
    <property type="entry name" value="HisK_dim/P_sf"/>
</dbReference>
<keyword evidence="20" id="KW-1185">Reference proteome</keyword>
<dbReference type="InterPro" id="IPR003660">
    <property type="entry name" value="HAMP_dom"/>
</dbReference>
<reference evidence="19 20" key="1">
    <citation type="submission" date="2020-01" db="EMBL/GenBank/DDBJ databases">
        <title>Genome analysis of Anaerocolumna sp. CBA3638.</title>
        <authorList>
            <person name="Kim J."/>
            <person name="Roh S.W."/>
        </authorList>
    </citation>
    <scope>NUCLEOTIDE SEQUENCE [LARGE SCALE GENOMIC DNA]</scope>
    <source>
        <strain evidence="19 20">CBA3638</strain>
    </source>
</reference>
<evidence type="ECO:0000313" key="19">
    <source>
        <dbReference type="EMBL" id="QHQ59679.1"/>
    </source>
</evidence>
<dbReference type="Pfam" id="PF00672">
    <property type="entry name" value="HAMP"/>
    <property type="match status" value="1"/>
</dbReference>
<evidence type="ECO:0000256" key="2">
    <source>
        <dbReference type="ARBA" id="ARBA00004651"/>
    </source>
</evidence>
<dbReference type="SMART" id="SM00304">
    <property type="entry name" value="HAMP"/>
    <property type="match status" value="1"/>
</dbReference>
<gene>
    <name evidence="19" type="ORF">Ana3638_01770</name>
</gene>
<dbReference type="SUPFAM" id="SSF55874">
    <property type="entry name" value="ATPase domain of HSP90 chaperone/DNA topoisomerase II/histidine kinase"/>
    <property type="match status" value="1"/>
</dbReference>
<keyword evidence="6" id="KW-0808">Transferase</keyword>
<dbReference type="Proteomes" id="UP000464314">
    <property type="component" value="Chromosome"/>
</dbReference>
<dbReference type="EMBL" id="CP048000">
    <property type="protein sequence ID" value="QHQ59679.1"/>
    <property type="molecule type" value="Genomic_DNA"/>
</dbReference>
<dbReference type="KEGG" id="anr:Ana3638_01770"/>
<dbReference type="CDD" id="cd00082">
    <property type="entry name" value="HisKA"/>
    <property type="match status" value="1"/>
</dbReference>
<dbReference type="RefSeq" id="WP_161836476.1">
    <property type="nucleotide sequence ID" value="NZ_CP048000.1"/>
</dbReference>
<dbReference type="GO" id="GO:0005524">
    <property type="term" value="F:ATP binding"/>
    <property type="evidence" value="ECO:0007669"/>
    <property type="project" value="UniProtKB-KW"/>
</dbReference>
<feature type="domain" description="Histidine kinase" evidence="16">
    <location>
        <begin position="364"/>
        <end position="579"/>
    </location>
</feature>
<dbReference type="PROSITE" id="PS50885">
    <property type="entry name" value="HAMP"/>
    <property type="match status" value="1"/>
</dbReference>
<keyword evidence="13 15" id="KW-0472">Membrane</keyword>
<dbReference type="InterPro" id="IPR004358">
    <property type="entry name" value="Sig_transdc_His_kin-like_C"/>
</dbReference>
<dbReference type="FunFam" id="1.10.287.130:FF:000001">
    <property type="entry name" value="Two-component sensor histidine kinase"/>
    <property type="match status" value="1"/>
</dbReference>
<organism evidence="19 20">
    <name type="scientific">Anaerocolumna sedimenticola</name>
    <dbReference type="NCBI Taxonomy" id="2696063"/>
    <lineage>
        <taxon>Bacteria</taxon>
        <taxon>Bacillati</taxon>
        <taxon>Bacillota</taxon>
        <taxon>Clostridia</taxon>
        <taxon>Lachnospirales</taxon>
        <taxon>Lachnospiraceae</taxon>
        <taxon>Anaerocolumna</taxon>
    </lineage>
</organism>
<dbReference type="SMART" id="SM00387">
    <property type="entry name" value="HATPase_c"/>
    <property type="match status" value="1"/>
</dbReference>
<dbReference type="PROSITE" id="PS50109">
    <property type="entry name" value="HIS_KIN"/>
    <property type="match status" value="1"/>
</dbReference>
<protein>
    <recommendedName>
        <fullName evidence="3">histidine kinase</fullName>
        <ecNumber evidence="3">2.7.13.3</ecNumber>
    </recommendedName>
</protein>
<dbReference type="PANTHER" id="PTHR42878:SF7">
    <property type="entry name" value="SENSOR HISTIDINE KINASE GLRK"/>
    <property type="match status" value="1"/>
</dbReference>
<feature type="domain" description="PAS" evidence="17">
    <location>
        <begin position="240"/>
        <end position="291"/>
    </location>
</feature>
<comment type="catalytic activity">
    <reaction evidence="1">
        <text>ATP + protein L-histidine = ADP + protein N-phospho-L-histidine.</text>
        <dbReference type="EC" id="2.7.13.3"/>
    </reaction>
</comment>
<comment type="subcellular location">
    <subcellularLocation>
        <location evidence="2">Cell membrane</location>
        <topology evidence="2">Multi-pass membrane protein</topology>
    </subcellularLocation>
</comment>
<dbReference type="Pfam" id="PF00512">
    <property type="entry name" value="HisKA"/>
    <property type="match status" value="1"/>
</dbReference>
<dbReference type="PROSITE" id="PS50112">
    <property type="entry name" value="PAS"/>
    <property type="match status" value="1"/>
</dbReference>
<dbReference type="SUPFAM" id="SSF55785">
    <property type="entry name" value="PYP-like sensor domain (PAS domain)"/>
    <property type="match status" value="1"/>
</dbReference>
<evidence type="ECO:0000256" key="14">
    <source>
        <dbReference type="SAM" id="Coils"/>
    </source>
</evidence>
<dbReference type="FunFam" id="3.30.565.10:FF:000006">
    <property type="entry name" value="Sensor histidine kinase WalK"/>
    <property type="match status" value="1"/>
</dbReference>
<dbReference type="PANTHER" id="PTHR42878">
    <property type="entry name" value="TWO-COMPONENT HISTIDINE KINASE"/>
    <property type="match status" value="1"/>
</dbReference>
<dbReference type="GO" id="GO:0007234">
    <property type="term" value="P:osmosensory signaling via phosphorelay pathway"/>
    <property type="evidence" value="ECO:0007669"/>
    <property type="project" value="TreeGrafter"/>
</dbReference>
<dbReference type="CDD" id="cd06225">
    <property type="entry name" value="HAMP"/>
    <property type="match status" value="1"/>
</dbReference>
<evidence type="ECO:0000256" key="13">
    <source>
        <dbReference type="ARBA" id="ARBA00023136"/>
    </source>
</evidence>
<keyword evidence="8" id="KW-0547">Nucleotide-binding</keyword>
<dbReference type="AlphaFoldDB" id="A0A6P1THW0"/>
<accession>A0A6P1THW0</accession>
<dbReference type="CDD" id="cd16922">
    <property type="entry name" value="HATPase_EvgS-ArcB-TorS-like"/>
    <property type="match status" value="1"/>
</dbReference>
<dbReference type="SMART" id="SM00091">
    <property type="entry name" value="PAS"/>
    <property type="match status" value="1"/>
</dbReference>
<dbReference type="InterPro" id="IPR035965">
    <property type="entry name" value="PAS-like_dom_sf"/>
</dbReference>
<dbReference type="Gene3D" id="1.10.287.130">
    <property type="match status" value="1"/>
</dbReference>
<dbReference type="InterPro" id="IPR050351">
    <property type="entry name" value="BphY/WalK/GraS-like"/>
</dbReference>
<evidence type="ECO:0000256" key="11">
    <source>
        <dbReference type="ARBA" id="ARBA00022989"/>
    </source>
</evidence>
<evidence type="ECO:0000256" key="7">
    <source>
        <dbReference type="ARBA" id="ARBA00022692"/>
    </source>
</evidence>
<dbReference type="Gene3D" id="3.30.565.10">
    <property type="entry name" value="Histidine kinase-like ATPase, C-terminal domain"/>
    <property type="match status" value="1"/>
</dbReference>
<feature type="domain" description="HAMP" evidence="18">
    <location>
        <begin position="183"/>
        <end position="235"/>
    </location>
</feature>
<dbReference type="InterPro" id="IPR005467">
    <property type="entry name" value="His_kinase_dom"/>
</dbReference>
<keyword evidence="9" id="KW-0418">Kinase</keyword>
<evidence type="ECO:0000259" key="18">
    <source>
        <dbReference type="PROSITE" id="PS50885"/>
    </source>
</evidence>
<evidence type="ECO:0000259" key="16">
    <source>
        <dbReference type="PROSITE" id="PS50109"/>
    </source>
</evidence>
<dbReference type="SMART" id="SM00388">
    <property type="entry name" value="HisKA"/>
    <property type="match status" value="1"/>
</dbReference>
<dbReference type="SUPFAM" id="SSF103190">
    <property type="entry name" value="Sensory domain-like"/>
    <property type="match status" value="1"/>
</dbReference>
<evidence type="ECO:0000256" key="10">
    <source>
        <dbReference type="ARBA" id="ARBA00022840"/>
    </source>
</evidence>
<evidence type="ECO:0000256" key="15">
    <source>
        <dbReference type="SAM" id="Phobius"/>
    </source>
</evidence>
<evidence type="ECO:0000313" key="20">
    <source>
        <dbReference type="Proteomes" id="UP000464314"/>
    </source>
</evidence>
<dbReference type="Gene3D" id="3.30.450.20">
    <property type="entry name" value="PAS domain"/>
    <property type="match status" value="2"/>
</dbReference>
<evidence type="ECO:0000256" key="1">
    <source>
        <dbReference type="ARBA" id="ARBA00000085"/>
    </source>
</evidence>
<evidence type="ECO:0000256" key="5">
    <source>
        <dbReference type="ARBA" id="ARBA00022553"/>
    </source>
</evidence>
<dbReference type="SUPFAM" id="SSF47384">
    <property type="entry name" value="Homodimeric domain of signal transducing histidine kinase"/>
    <property type="match status" value="1"/>
</dbReference>
<name>A0A6P1THW0_9FIRM</name>
<dbReference type="InterPro" id="IPR003594">
    <property type="entry name" value="HATPase_dom"/>
</dbReference>
<dbReference type="EC" id="2.7.13.3" evidence="3"/>
<evidence type="ECO:0000256" key="9">
    <source>
        <dbReference type="ARBA" id="ARBA00022777"/>
    </source>
</evidence>
<evidence type="ECO:0000256" key="3">
    <source>
        <dbReference type="ARBA" id="ARBA00012438"/>
    </source>
</evidence>
<dbReference type="GO" id="GO:0000155">
    <property type="term" value="F:phosphorelay sensor kinase activity"/>
    <property type="evidence" value="ECO:0007669"/>
    <property type="project" value="InterPro"/>
</dbReference>
<keyword evidence="4" id="KW-1003">Cell membrane</keyword>
<dbReference type="InterPro" id="IPR003661">
    <property type="entry name" value="HisK_dim/P_dom"/>
</dbReference>
<dbReference type="GO" id="GO:0030295">
    <property type="term" value="F:protein kinase activator activity"/>
    <property type="evidence" value="ECO:0007669"/>
    <property type="project" value="TreeGrafter"/>
</dbReference>
<dbReference type="GO" id="GO:0000156">
    <property type="term" value="F:phosphorelay response regulator activity"/>
    <property type="evidence" value="ECO:0007669"/>
    <property type="project" value="TreeGrafter"/>
</dbReference>
<dbReference type="InterPro" id="IPR029151">
    <property type="entry name" value="Sensor-like_sf"/>
</dbReference>
<dbReference type="NCBIfam" id="TIGR00229">
    <property type="entry name" value="sensory_box"/>
    <property type="match status" value="1"/>
</dbReference>
<dbReference type="InterPro" id="IPR000014">
    <property type="entry name" value="PAS"/>
</dbReference>
<feature type="coiled-coil region" evidence="14">
    <location>
        <begin position="227"/>
        <end position="254"/>
    </location>
</feature>
<evidence type="ECO:0000256" key="12">
    <source>
        <dbReference type="ARBA" id="ARBA00023012"/>
    </source>
</evidence>
<keyword evidence="14" id="KW-0175">Coiled coil</keyword>
<keyword evidence="12" id="KW-0902">Two-component regulatory system</keyword>
<dbReference type="Gene3D" id="6.10.340.10">
    <property type="match status" value="1"/>
</dbReference>
<dbReference type="CDD" id="cd00130">
    <property type="entry name" value="PAS"/>
    <property type="match status" value="1"/>
</dbReference>
<dbReference type="Pfam" id="PF02518">
    <property type="entry name" value="HATPase_c"/>
    <property type="match status" value="1"/>
</dbReference>
<evidence type="ECO:0000256" key="8">
    <source>
        <dbReference type="ARBA" id="ARBA00022741"/>
    </source>
</evidence>
<dbReference type="PRINTS" id="PR00344">
    <property type="entry name" value="BCTRLSENSOR"/>
</dbReference>
<sequence>MHKKLIISYLTIILLAIGISTGIFWSKGYRFIYTQSQNYYLTQAKLMADIFSDEDFKNIQDYETFVNKYADKYKVRITIIDRNGEVYADSDTSQPLENHKNREEVKKALNGESVTVNRYSKTMGQQYSYSAVPVKTDDLDGVLRVSLPLSELNALNGHMFYSIIYAILICFIIAVVAAILFTGILAKPIHEVANAAERISNGDYNIKIYTRDKSVVGKLAESFNIMSKNLKGTIENLTQRNAELEAMLSSMTAGVVAIDDSNEILFFNKAFLEIVNPTNQEILGHSLYNILRNAAVFDAIDEVREKNISVEEEGTLARENLRNIRVTATPLGLDGAKYFGVLLIIEDITKIKKLESIRSDFVSNVTHELKTPLTSIRGFIDTLKGGAIKEEAVANRFLDIIDIEAERLFSLIQDILLLSEIESKREYETIPLDMNECINSVIELLESKVSDKVKVIFEPEPYLKPFLCNPDRMKQLLINLLDNAMKYTEEGSITISCKEEDNKLILQIKDTGIGIGKEHLSRIFERFYRVDKGRSRKQGGTGLGLSIVKHIVELYSGNIQVDSKPGEGTEFKISLPYNGNMK</sequence>
<keyword evidence="10" id="KW-0067">ATP-binding</keyword>
<keyword evidence="7 15" id="KW-0812">Transmembrane</keyword>